<dbReference type="OrthoDB" id="7188556at2"/>
<name>A0A502FRF9_9SPHN</name>
<evidence type="ECO:0000313" key="3">
    <source>
        <dbReference type="Proteomes" id="UP000319931"/>
    </source>
</evidence>
<keyword evidence="1" id="KW-0812">Transmembrane</keyword>
<keyword evidence="1" id="KW-1133">Transmembrane helix</keyword>
<accession>A0A502FRF9</accession>
<protein>
    <submittedName>
        <fullName evidence="2">Uncharacterized protein</fullName>
    </submittedName>
</protein>
<feature type="transmembrane region" description="Helical" evidence="1">
    <location>
        <begin position="27"/>
        <end position="43"/>
    </location>
</feature>
<dbReference type="RefSeq" id="WP_140851227.1">
    <property type="nucleotide sequence ID" value="NZ_RCZC01000004.1"/>
</dbReference>
<dbReference type="Proteomes" id="UP000319931">
    <property type="component" value="Unassembled WGS sequence"/>
</dbReference>
<organism evidence="2 3">
    <name type="scientific">Sphingomonas glacialis</name>
    <dbReference type="NCBI Taxonomy" id="658225"/>
    <lineage>
        <taxon>Bacteria</taxon>
        <taxon>Pseudomonadati</taxon>
        <taxon>Pseudomonadota</taxon>
        <taxon>Alphaproteobacteria</taxon>
        <taxon>Sphingomonadales</taxon>
        <taxon>Sphingomonadaceae</taxon>
        <taxon>Sphingomonas</taxon>
    </lineage>
</organism>
<proteinExistence type="predicted"/>
<dbReference type="EMBL" id="RCZC01000004">
    <property type="protein sequence ID" value="TPG52157.1"/>
    <property type="molecule type" value="Genomic_DNA"/>
</dbReference>
<evidence type="ECO:0000256" key="1">
    <source>
        <dbReference type="SAM" id="Phobius"/>
    </source>
</evidence>
<evidence type="ECO:0000313" key="2">
    <source>
        <dbReference type="EMBL" id="TPG52157.1"/>
    </source>
</evidence>
<comment type="caution">
    <text evidence="2">The sequence shown here is derived from an EMBL/GenBank/DDBJ whole genome shotgun (WGS) entry which is preliminary data.</text>
</comment>
<feature type="transmembrane region" description="Helical" evidence="1">
    <location>
        <begin position="55"/>
        <end position="73"/>
    </location>
</feature>
<keyword evidence="3" id="KW-1185">Reference proteome</keyword>
<keyword evidence="1" id="KW-0472">Membrane</keyword>
<sequence>MRVLIFNVFLIGTCCYAFVRGGAPERIVASLFPAAAAISVVWGRHISNAFVRPAYGLLAVDMALLIALIAVALRANRNWTMTVAAMQLIMVSVHLARILNPDTIRPVYTVMLAVWSWPMVLLLAVGTYQHHHRLKRNGRDRSWSG</sequence>
<gene>
    <name evidence="2" type="ORF">EAH76_15735</name>
</gene>
<reference evidence="2 3" key="1">
    <citation type="journal article" date="2019" name="Environ. Microbiol.">
        <title>Species interactions and distinct microbial communities in high Arctic permafrost affected cryosols are associated with the CH4 and CO2 gas fluxes.</title>
        <authorList>
            <person name="Altshuler I."/>
            <person name="Hamel J."/>
            <person name="Turney S."/>
            <person name="Magnuson E."/>
            <person name="Levesque R."/>
            <person name="Greer C."/>
            <person name="Whyte L.G."/>
        </authorList>
    </citation>
    <scope>NUCLEOTIDE SEQUENCE [LARGE SCALE GENOMIC DNA]</scope>
    <source>
        <strain evidence="2 3">E6.1</strain>
    </source>
</reference>
<feature type="transmembrane region" description="Helical" evidence="1">
    <location>
        <begin position="108"/>
        <end position="128"/>
    </location>
</feature>
<dbReference type="AlphaFoldDB" id="A0A502FRF9"/>